<dbReference type="EMBL" id="GAKP01000312">
    <property type="protein sequence ID" value="JAC58640.1"/>
    <property type="molecule type" value="Transcribed_RNA"/>
</dbReference>
<dbReference type="SUPFAM" id="SSF55846">
    <property type="entry name" value="N-acetylmuramoyl-L-alanine amidase-like"/>
    <property type="match status" value="1"/>
</dbReference>
<dbReference type="SMART" id="SM00701">
    <property type="entry name" value="PGRP"/>
    <property type="match status" value="1"/>
</dbReference>
<dbReference type="Pfam" id="PF01510">
    <property type="entry name" value="Amidase_2"/>
    <property type="match status" value="1"/>
</dbReference>
<dbReference type="GO" id="GO:0042834">
    <property type="term" value="F:peptidoglycan binding"/>
    <property type="evidence" value="ECO:0007669"/>
    <property type="project" value="InterPro"/>
</dbReference>
<dbReference type="GO" id="GO:0008745">
    <property type="term" value="F:N-acetylmuramoyl-L-alanine amidase activity"/>
    <property type="evidence" value="ECO:0007669"/>
    <property type="project" value="InterPro"/>
</dbReference>
<evidence type="ECO:0000256" key="5">
    <source>
        <dbReference type="ARBA" id="ARBA00022729"/>
    </source>
</evidence>
<organism evidence="13">
    <name type="scientific">Bactrocera dorsalis</name>
    <name type="common">Oriental fruit fly</name>
    <name type="synonym">Dacus dorsalis</name>
    <dbReference type="NCBI Taxonomy" id="27457"/>
    <lineage>
        <taxon>Eukaryota</taxon>
        <taxon>Metazoa</taxon>
        <taxon>Ecdysozoa</taxon>
        <taxon>Arthropoda</taxon>
        <taxon>Hexapoda</taxon>
        <taxon>Insecta</taxon>
        <taxon>Pterygota</taxon>
        <taxon>Neoptera</taxon>
        <taxon>Endopterygota</taxon>
        <taxon>Diptera</taxon>
        <taxon>Brachycera</taxon>
        <taxon>Muscomorpha</taxon>
        <taxon>Tephritoidea</taxon>
        <taxon>Tephritidae</taxon>
        <taxon>Bactrocera</taxon>
        <taxon>Bactrocera</taxon>
    </lineage>
</organism>
<evidence type="ECO:0000313" key="15">
    <source>
        <dbReference type="RefSeq" id="XP_011213318.1"/>
    </source>
</evidence>
<dbReference type="SMART" id="SM00644">
    <property type="entry name" value="Ami_2"/>
    <property type="match status" value="1"/>
</dbReference>
<dbReference type="RefSeq" id="XP_011213318.1">
    <property type="nucleotide sequence ID" value="XM_011215016.3"/>
</dbReference>
<evidence type="ECO:0000313" key="14">
    <source>
        <dbReference type="Proteomes" id="UP001652620"/>
    </source>
</evidence>
<dbReference type="PANTHER" id="PTHR11022">
    <property type="entry name" value="PEPTIDOGLYCAN RECOGNITION PROTEIN"/>
    <property type="match status" value="1"/>
</dbReference>
<dbReference type="AlphaFoldDB" id="A0A034WWP1"/>
<reference evidence="16" key="2">
    <citation type="submission" date="2025-05" db="UniProtKB">
        <authorList>
            <consortium name="RefSeq"/>
        </authorList>
    </citation>
    <scope>IDENTIFICATION</scope>
    <source>
        <strain evidence="15">Punador</strain>
        <tissue evidence="16">Adult</tissue>
    </source>
</reference>
<feature type="chain" id="PRO_5044537839" description="Peptidoglycan-recognition protein" evidence="10">
    <location>
        <begin position="22"/>
        <end position="185"/>
    </location>
</feature>
<evidence type="ECO:0000313" key="16">
    <source>
        <dbReference type="RefSeq" id="XP_049308109.1"/>
    </source>
</evidence>
<dbReference type="OMA" id="WIDIAYH"/>
<dbReference type="OrthoDB" id="10001926at2759"/>
<evidence type="ECO:0000256" key="10">
    <source>
        <dbReference type="SAM" id="SignalP"/>
    </source>
</evidence>
<evidence type="ECO:0000259" key="11">
    <source>
        <dbReference type="SMART" id="SM00644"/>
    </source>
</evidence>
<keyword evidence="3" id="KW-0964">Secreted</keyword>
<dbReference type="SMR" id="A0A034WWP1"/>
<feature type="signal peptide" evidence="10">
    <location>
        <begin position="1"/>
        <end position="21"/>
    </location>
</feature>
<dbReference type="GeneID" id="105233067"/>
<dbReference type="InterPro" id="IPR036505">
    <property type="entry name" value="Amidase/PGRP_sf"/>
</dbReference>
<name>A0A034WWP1_BACDO</name>
<feature type="domain" description="N-acetylmuramoyl-L-alanine amidase" evidence="11">
    <location>
        <begin position="36"/>
        <end position="170"/>
    </location>
</feature>
<evidence type="ECO:0000256" key="8">
    <source>
        <dbReference type="PIRNR" id="PIRNR037945"/>
    </source>
</evidence>
<protein>
    <recommendedName>
        <fullName evidence="8">Peptidoglycan-recognition protein</fullName>
    </recommendedName>
</protein>
<dbReference type="PIRSF" id="PIRSF037945">
    <property type="entry name" value="PGRPs"/>
    <property type="match status" value="1"/>
</dbReference>
<gene>
    <name evidence="13" type="primary">PGSC2</name>
    <name evidence="15" type="synonym">LOC105233067</name>
    <name evidence="16" type="synonym">LOC125777387</name>
</gene>
<evidence type="ECO:0000256" key="9">
    <source>
        <dbReference type="PIRSR" id="PIRSR037945-1"/>
    </source>
</evidence>
<evidence type="ECO:0000256" key="1">
    <source>
        <dbReference type="ARBA" id="ARBA00004613"/>
    </source>
</evidence>
<dbReference type="GO" id="GO:0008270">
    <property type="term" value="F:zinc ion binding"/>
    <property type="evidence" value="ECO:0007669"/>
    <property type="project" value="InterPro"/>
</dbReference>
<dbReference type="PANTHER" id="PTHR11022:SF75">
    <property type="entry name" value="PEPTIDOGLYCAN-RECOGNITION PROTEIN SB1-RELATED"/>
    <property type="match status" value="1"/>
</dbReference>
<evidence type="ECO:0000256" key="7">
    <source>
        <dbReference type="ARBA" id="ARBA00023157"/>
    </source>
</evidence>
<evidence type="ECO:0000313" key="13">
    <source>
        <dbReference type="EMBL" id="JAC58640.1"/>
    </source>
</evidence>
<proteinExistence type="inferred from homology"/>
<feature type="domain" description="Peptidoglycan recognition protein family" evidence="12">
    <location>
        <begin position="22"/>
        <end position="164"/>
    </location>
</feature>
<comment type="similarity">
    <text evidence="2 8">Belongs to the N-acetylmuramoyl-L-alanine amidase 2 family.</text>
</comment>
<keyword evidence="5 10" id="KW-0732">Signal</keyword>
<evidence type="ECO:0000256" key="3">
    <source>
        <dbReference type="ARBA" id="ARBA00022525"/>
    </source>
</evidence>
<dbReference type="KEGG" id="bdr:105233067"/>
<dbReference type="Proteomes" id="UP001652620">
    <property type="component" value="Chromosome 3"/>
</dbReference>
<dbReference type="RefSeq" id="XP_049308109.1">
    <property type="nucleotide sequence ID" value="XM_049452152.1"/>
</dbReference>
<dbReference type="CDD" id="cd06583">
    <property type="entry name" value="PGRP"/>
    <property type="match status" value="1"/>
</dbReference>
<reference evidence="13" key="1">
    <citation type="journal article" date="2014" name="BMC Genomics">
        <title>Characterizing the developmental transcriptome of the oriental fruit fly, Bactrocera dorsalis (Diptera: Tephritidae) through comparative genomic analysis with Drosophila melanogaster utilizing modENCODE datasets.</title>
        <authorList>
            <person name="Geib S.M."/>
            <person name="Calla B."/>
            <person name="Hall B."/>
            <person name="Hou S."/>
            <person name="Manoukis N.C."/>
        </authorList>
    </citation>
    <scope>NUCLEOTIDE SEQUENCE</scope>
    <source>
        <strain evidence="13">Punador</strain>
    </source>
</reference>
<evidence type="ECO:0000259" key="12">
    <source>
        <dbReference type="SMART" id="SM00701"/>
    </source>
</evidence>
<dbReference type="InterPro" id="IPR017331">
    <property type="entry name" value="Peptidoglycan_recognition"/>
</dbReference>
<dbReference type="InterPro" id="IPR006619">
    <property type="entry name" value="PGRP_domain_met/bac"/>
</dbReference>
<dbReference type="GO" id="GO:0009253">
    <property type="term" value="P:peptidoglycan catabolic process"/>
    <property type="evidence" value="ECO:0007669"/>
    <property type="project" value="InterPro"/>
</dbReference>
<accession>A0A034WWP1</accession>
<dbReference type="InterPro" id="IPR015510">
    <property type="entry name" value="PGRP"/>
</dbReference>
<feature type="disulfide bond" evidence="9">
    <location>
        <begin position="58"/>
        <end position="64"/>
    </location>
</feature>
<keyword evidence="4 8" id="KW-0399">Innate immunity</keyword>
<evidence type="ECO:0000256" key="4">
    <source>
        <dbReference type="ARBA" id="ARBA00022588"/>
    </source>
</evidence>
<keyword evidence="14" id="KW-1185">Reference proteome</keyword>
<dbReference type="GO" id="GO:0045087">
    <property type="term" value="P:innate immune response"/>
    <property type="evidence" value="ECO:0007669"/>
    <property type="project" value="UniProtKB-KW"/>
</dbReference>
<evidence type="ECO:0000256" key="6">
    <source>
        <dbReference type="ARBA" id="ARBA00022859"/>
    </source>
</evidence>
<dbReference type="InterPro" id="IPR002502">
    <property type="entry name" value="Amidase_domain"/>
</dbReference>
<keyword evidence="6 8" id="KW-0391">Immunity</keyword>
<keyword evidence="7" id="KW-1015">Disulfide bond</keyword>
<dbReference type="FunFam" id="3.40.80.10:FF:000001">
    <property type="entry name" value="Peptidoglycan recognition protein 1"/>
    <property type="match status" value="1"/>
</dbReference>
<dbReference type="Gene3D" id="3.40.80.10">
    <property type="entry name" value="Peptidoglycan recognition protein-like"/>
    <property type="match status" value="1"/>
</dbReference>
<sequence>MTAKALITLLAALCCAQAVFSVRVISRAEWGGRQPTNRVWLNNYLSYAVIHHTAGAYCSTQASCAQQMRNIQSYHMDSLGWPDIGYNFLIGGDGQVYEGRGWNSMGAHASNWNGISIGISFMGNYNNDRPTAAQIAAAKGILADAVARGQISSGYILYGHRQVGATECPGNNLFAEIRSWPHFRG</sequence>
<evidence type="ECO:0000256" key="2">
    <source>
        <dbReference type="ARBA" id="ARBA00007553"/>
    </source>
</evidence>
<comment type="subcellular location">
    <subcellularLocation>
        <location evidence="1">Secreted</location>
    </subcellularLocation>
</comment>
<dbReference type="GO" id="GO:0005576">
    <property type="term" value="C:extracellular region"/>
    <property type="evidence" value="ECO:0007669"/>
    <property type="project" value="UniProtKB-SubCell"/>
</dbReference>